<evidence type="ECO:0000256" key="1">
    <source>
        <dbReference type="SAM" id="MobiDB-lite"/>
    </source>
</evidence>
<reference evidence="2 3" key="1">
    <citation type="submission" date="2024-10" db="EMBL/GenBank/DDBJ databases">
        <title>Updated reference genomes for cyclostephanoid diatoms.</title>
        <authorList>
            <person name="Roberts W.R."/>
            <person name="Alverson A.J."/>
        </authorList>
    </citation>
    <scope>NUCLEOTIDE SEQUENCE [LARGE SCALE GENOMIC DNA]</scope>
    <source>
        <strain evidence="2 3">AJA228-03</strain>
    </source>
</reference>
<feature type="region of interest" description="Disordered" evidence="1">
    <location>
        <begin position="23"/>
        <end position="68"/>
    </location>
</feature>
<evidence type="ECO:0008006" key="4">
    <source>
        <dbReference type="Google" id="ProtNLM"/>
    </source>
</evidence>
<proteinExistence type="predicted"/>
<comment type="caution">
    <text evidence="2">The sequence shown here is derived from an EMBL/GenBank/DDBJ whole genome shotgun (WGS) entry which is preliminary data.</text>
</comment>
<feature type="region of interest" description="Disordered" evidence="1">
    <location>
        <begin position="197"/>
        <end position="219"/>
    </location>
</feature>
<evidence type="ECO:0000313" key="2">
    <source>
        <dbReference type="EMBL" id="KAL3811308.1"/>
    </source>
</evidence>
<accession>A0ABD3RE63</accession>
<dbReference type="Proteomes" id="UP001530377">
    <property type="component" value="Unassembled WGS sequence"/>
</dbReference>
<dbReference type="AlphaFoldDB" id="A0ABD3RE63"/>
<evidence type="ECO:0000313" key="3">
    <source>
        <dbReference type="Proteomes" id="UP001530377"/>
    </source>
</evidence>
<dbReference type="PANTHER" id="PTHR11935">
    <property type="entry name" value="BETA LACTAMASE DOMAIN"/>
    <property type="match status" value="1"/>
</dbReference>
<dbReference type="EMBL" id="JALLPB020000268">
    <property type="protein sequence ID" value="KAL3811308.1"/>
    <property type="molecule type" value="Genomic_DNA"/>
</dbReference>
<dbReference type="PANTHER" id="PTHR11935:SF116">
    <property type="entry name" value="HYDROLASE PNKD-RELATED"/>
    <property type="match status" value="1"/>
</dbReference>
<feature type="compositionally biased region" description="Basic and acidic residues" evidence="1">
    <location>
        <begin position="201"/>
        <end position="213"/>
    </location>
</feature>
<dbReference type="Gene3D" id="3.60.15.10">
    <property type="entry name" value="Ribonuclease Z/Hydroxyacylglutathione hydrolase-like"/>
    <property type="match status" value="1"/>
</dbReference>
<dbReference type="InterPro" id="IPR036866">
    <property type="entry name" value="RibonucZ/Hydroxyglut_hydro"/>
</dbReference>
<dbReference type="SUPFAM" id="SSF56281">
    <property type="entry name" value="Metallo-hydrolase/oxidoreductase"/>
    <property type="match status" value="1"/>
</dbReference>
<name>A0ABD3RE63_9STRA</name>
<sequence length="770" mass="84144">MLLHKLARWGHLKIFDLVLRRNGGRSNNADDTPGGGDDDDESRKKKKGKGSRKDSSSSSGVVIGAADGHSRTLHSRTNVIPDRVYVHPIPNFITNPILVDCGESDRILRHVDRIYERYYMRNYPRRPAATSSGPGIELYGMLCTHHHHDHTADVGRLRAELISRRMTGGGVGEESGGVMTVTAGCGGGGGVHGNADGGTTIDRENSPHDERPSADVYESSPGNVVVVGGAVDNVPHCNLFVKNGCFVPLPCVALVVDGGHRRANDMNSLVSIEVIGAPGHTRGSVVYALRNRPAPGVLDVSNAVAVASTPTLLPPPQSHLFTGDVIFCGGCGVPFEADLEYRRDDLVGNQMALKRKHGSSALRPEAGIKSMERCFVEVLIRAGWATSGGGEQRRTSKFWTSSQSSRTLPSQAAASAVVTSRPTILLYPGHEYTTDLLMRQFDLKKIDAEVHWSKLSPSTFFEVASHYLVSLHRRGLPPNQRILTIPTPLEREIVVNPNFRMLRRRGERLADALRLWYEFGANGLIPDRDDTATNETNAINSTVSYPTVFTTVYTADLQNVVNKLRNGKLNASSAADQLESMHTKLDELLIGRRPIPSTLPSHKNVYLGILAMAMLGSAPSAMTVSDAVIMNLTPPADSSDSILISKSRLIAALNGLGILSSKDYSSPRLEDIIHLLWQEAQLDYDELKLEIEVPNGRDIECSIIYEDNIELGLLKLALFGVAFNQPRTKMCMPCFGAGPNYDEMSWVKGKLRRTNGELVRHDARICFVCQ</sequence>
<gene>
    <name evidence="2" type="ORF">ACHAXA_005394</name>
</gene>
<organism evidence="2 3">
    <name type="scientific">Cyclostephanos tholiformis</name>
    <dbReference type="NCBI Taxonomy" id="382380"/>
    <lineage>
        <taxon>Eukaryota</taxon>
        <taxon>Sar</taxon>
        <taxon>Stramenopiles</taxon>
        <taxon>Ochrophyta</taxon>
        <taxon>Bacillariophyta</taxon>
        <taxon>Coscinodiscophyceae</taxon>
        <taxon>Thalassiosirophycidae</taxon>
        <taxon>Stephanodiscales</taxon>
        <taxon>Stephanodiscaceae</taxon>
        <taxon>Cyclostephanos</taxon>
    </lineage>
</organism>
<protein>
    <recommendedName>
        <fullName evidence="4">Metallo-beta-lactamase domain-containing protein</fullName>
    </recommendedName>
</protein>
<keyword evidence="3" id="KW-1185">Reference proteome</keyword>